<proteinExistence type="predicted"/>
<keyword evidence="9 12" id="KW-1133">Transmembrane helix</keyword>
<dbReference type="EMBL" id="FNAD01000013">
    <property type="protein sequence ID" value="SDE12273.1"/>
    <property type="molecule type" value="Genomic_DNA"/>
</dbReference>
<feature type="domain" description="Peptidase M48" evidence="13">
    <location>
        <begin position="71"/>
        <end position="294"/>
    </location>
</feature>
<evidence type="ECO:0000256" key="3">
    <source>
        <dbReference type="ARBA" id="ARBA00022475"/>
    </source>
</evidence>
<keyword evidence="5 12" id="KW-0812">Transmembrane</keyword>
<gene>
    <name evidence="14" type="ORF">SAMN05216270_11352</name>
</gene>
<feature type="transmembrane region" description="Helical" evidence="12">
    <location>
        <begin position="33"/>
        <end position="55"/>
    </location>
</feature>
<evidence type="ECO:0000313" key="15">
    <source>
        <dbReference type="Proteomes" id="UP000198949"/>
    </source>
</evidence>
<evidence type="ECO:0000256" key="12">
    <source>
        <dbReference type="SAM" id="Phobius"/>
    </source>
</evidence>
<evidence type="ECO:0000256" key="7">
    <source>
        <dbReference type="ARBA" id="ARBA00022801"/>
    </source>
</evidence>
<dbReference type="PANTHER" id="PTHR43221">
    <property type="entry name" value="PROTEASE HTPX"/>
    <property type="match status" value="1"/>
</dbReference>
<sequence length="490" mass="52947">MLLIGAVPTAMFVVMSALIWFNVYAFTVSPLSALKIAIGVVPSAVVLGSGLWVLVFKGDSPLHGVPVREEEQPELWALVRRLAEAAGTAPPDDIRLTADANAAVVEDTRLLGLIALRRHMFVGAPLVAEMAAPHLAAVIAHELAHYGNRDTRFAGTAYRSRSAFAHTLTAMNRDDYLQRGLHFLLRHYGRLVLHASANLSRRQERAADEAAARTVGSAPTVAAFGDLTSIAASWELFRRRHLVTGWQAGYLPADAFAGFRRLRDSLEGEPVEADEPDPYDTHPPMGERIASVRALDAPGTVRVPAGAALGLLRDPRPLLDAALLDGLGPEALAKRRADWPALVRIGALASATEHTGLVLANAARATGRPVALRTLLDALDADMLVEVGTDPAGPQRPTDGPRVRRERARILVHAGLTGAVLAALTDAGALHWSESWPSRGAVRLDERYDDSLPDLLDAAVSDRPDTTRLRALLDSADQPRERPRGRWHYR</sequence>
<dbReference type="Proteomes" id="UP000198949">
    <property type="component" value="Unassembled WGS sequence"/>
</dbReference>
<keyword evidence="8" id="KW-0862">Zinc</keyword>
<protein>
    <submittedName>
        <fullName evidence="14">Zn-dependent protease with chaperone function</fullName>
    </submittedName>
</protein>
<evidence type="ECO:0000256" key="5">
    <source>
        <dbReference type="ARBA" id="ARBA00022692"/>
    </source>
</evidence>
<evidence type="ECO:0000256" key="10">
    <source>
        <dbReference type="ARBA" id="ARBA00023049"/>
    </source>
</evidence>
<dbReference type="GO" id="GO:0004222">
    <property type="term" value="F:metalloendopeptidase activity"/>
    <property type="evidence" value="ECO:0007669"/>
    <property type="project" value="InterPro"/>
</dbReference>
<organism evidence="14 15">
    <name type="scientific">Glycomyces harbinensis</name>
    <dbReference type="NCBI Taxonomy" id="58114"/>
    <lineage>
        <taxon>Bacteria</taxon>
        <taxon>Bacillati</taxon>
        <taxon>Actinomycetota</taxon>
        <taxon>Actinomycetes</taxon>
        <taxon>Glycomycetales</taxon>
        <taxon>Glycomycetaceae</taxon>
        <taxon>Glycomyces</taxon>
    </lineage>
</organism>
<evidence type="ECO:0000256" key="4">
    <source>
        <dbReference type="ARBA" id="ARBA00022670"/>
    </source>
</evidence>
<dbReference type="InterPro" id="IPR001915">
    <property type="entry name" value="Peptidase_M48"/>
</dbReference>
<dbReference type="GO" id="GO:0006508">
    <property type="term" value="P:proteolysis"/>
    <property type="evidence" value="ECO:0007669"/>
    <property type="project" value="UniProtKB-KW"/>
</dbReference>
<comment type="cofactor">
    <cofactor evidence="1">
        <name>Zn(2+)</name>
        <dbReference type="ChEBI" id="CHEBI:29105"/>
    </cofactor>
</comment>
<evidence type="ECO:0000256" key="9">
    <source>
        <dbReference type="ARBA" id="ARBA00022989"/>
    </source>
</evidence>
<dbReference type="GO" id="GO:0005886">
    <property type="term" value="C:plasma membrane"/>
    <property type="evidence" value="ECO:0007669"/>
    <property type="project" value="UniProtKB-SubCell"/>
</dbReference>
<evidence type="ECO:0000256" key="11">
    <source>
        <dbReference type="ARBA" id="ARBA00023136"/>
    </source>
</evidence>
<evidence type="ECO:0000256" key="8">
    <source>
        <dbReference type="ARBA" id="ARBA00022833"/>
    </source>
</evidence>
<feature type="transmembrane region" description="Helical" evidence="12">
    <location>
        <begin position="6"/>
        <end position="26"/>
    </location>
</feature>
<evidence type="ECO:0000256" key="1">
    <source>
        <dbReference type="ARBA" id="ARBA00001947"/>
    </source>
</evidence>
<dbReference type="GO" id="GO:0046872">
    <property type="term" value="F:metal ion binding"/>
    <property type="evidence" value="ECO:0007669"/>
    <property type="project" value="UniProtKB-KW"/>
</dbReference>
<dbReference type="PANTHER" id="PTHR43221:SF1">
    <property type="entry name" value="PROTEASE HTPX"/>
    <property type="match status" value="1"/>
</dbReference>
<dbReference type="InterPro" id="IPR050083">
    <property type="entry name" value="HtpX_protease"/>
</dbReference>
<dbReference type="CDD" id="cd07328">
    <property type="entry name" value="M48_Ste24p_like"/>
    <property type="match status" value="1"/>
</dbReference>
<keyword evidence="4 14" id="KW-0645">Protease</keyword>
<dbReference type="Gene3D" id="3.30.2010.10">
    <property type="entry name" value="Metalloproteases ('zincins'), catalytic domain"/>
    <property type="match status" value="1"/>
</dbReference>
<name>A0A1G7AC66_9ACTN</name>
<dbReference type="AlphaFoldDB" id="A0A1G7AC66"/>
<dbReference type="OrthoDB" id="155290at2"/>
<accession>A0A1G7AC66</accession>
<evidence type="ECO:0000256" key="6">
    <source>
        <dbReference type="ARBA" id="ARBA00022723"/>
    </source>
</evidence>
<reference evidence="15" key="1">
    <citation type="submission" date="2016-10" db="EMBL/GenBank/DDBJ databases">
        <authorList>
            <person name="Varghese N."/>
            <person name="Submissions S."/>
        </authorList>
    </citation>
    <scope>NUCLEOTIDE SEQUENCE [LARGE SCALE GENOMIC DNA]</scope>
    <source>
        <strain evidence="15">CGMCC 4.3516</strain>
    </source>
</reference>
<keyword evidence="11 12" id="KW-0472">Membrane</keyword>
<dbReference type="STRING" id="58114.SAMN05216270_11352"/>
<keyword evidence="7" id="KW-0378">Hydrolase</keyword>
<dbReference type="Pfam" id="PF01435">
    <property type="entry name" value="Peptidase_M48"/>
    <property type="match status" value="1"/>
</dbReference>
<keyword evidence="10" id="KW-0482">Metalloprotease</keyword>
<evidence type="ECO:0000256" key="2">
    <source>
        <dbReference type="ARBA" id="ARBA00004651"/>
    </source>
</evidence>
<evidence type="ECO:0000313" key="14">
    <source>
        <dbReference type="EMBL" id="SDE12273.1"/>
    </source>
</evidence>
<keyword evidence="3" id="KW-1003">Cell membrane</keyword>
<keyword evidence="15" id="KW-1185">Reference proteome</keyword>
<comment type="subcellular location">
    <subcellularLocation>
        <location evidence="2">Cell membrane</location>
        <topology evidence="2">Multi-pass membrane protein</topology>
    </subcellularLocation>
</comment>
<keyword evidence="6" id="KW-0479">Metal-binding</keyword>
<evidence type="ECO:0000259" key="13">
    <source>
        <dbReference type="Pfam" id="PF01435"/>
    </source>
</evidence>